<evidence type="ECO:0000313" key="2">
    <source>
        <dbReference type="EMBL" id="MBB3130847.1"/>
    </source>
</evidence>
<keyword evidence="1" id="KW-0812">Transmembrane</keyword>
<dbReference type="EMBL" id="JACHXJ010000005">
    <property type="protein sequence ID" value="MBB3130847.1"/>
    <property type="molecule type" value="Genomic_DNA"/>
</dbReference>
<dbReference type="STRING" id="297318.BK138_28505"/>
<dbReference type="RefSeq" id="WP_076174685.1">
    <property type="nucleotide sequence ID" value="NZ_JACHXJ010000005.1"/>
</dbReference>
<dbReference type="EMBL" id="MRTP01000012">
    <property type="protein sequence ID" value="OMF50228.1"/>
    <property type="molecule type" value="Genomic_DNA"/>
</dbReference>
<keyword evidence="4" id="KW-1185">Reference proteome</keyword>
<feature type="transmembrane region" description="Helical" evidence="1">
    <location>
        <begin position="20"/>
        <end position="41"/>
    </location>
</feature>
<keyword evidence="1" id="KW-0472">Membrane</keyword>
<proteinExistence type="predicted"/>
<evidence type="ECO:0000313" key="5">
    <source>
        <dbReference type="Proteomes" id="UP000517523"/>
    </source>
</evidence>
<reference evidence="3 4" key="1">
    <citation type="submission" date="2016-11" db="EMBL/GenBank/DDBJ databases">
        <title>Paenibacillus species isolates.</title>
        <authorList>
            <person name="Beno S.M."/>
        </authorList>
    </citation>
    <scope>NUCLEOTIDE SEQUENCE [LARGE SCALE GENOMIC DNA]</scope>
    <source>
        <strain evidence="3 4">FSL R5-0378</strain>
    </source>
</reference>
<reference evidence="2 5" key="2">
    <citation type="submission" date="2020-08" db="EMBL/GenBank/DDBJ databases">
        <title>Genomic Encyclopedia of Type Strains, Phase III (KMG-III): the genomes of soil and plant-associated and newly described type strains.</title>
        <authorList>
            <person name="Whitman W."/>
        </authorList>
    </citation>
    <scope>NUCLEOTIDE SEQUENCE [LARGE SCALE GENOMIC DNA]</scope>
    <source>
        <strain evidence="2 5">CECT 5831</strain>
    </source>
</reference>
<dbReference type="Pfam" id="PF09527">
    <property type="entry name" value="ATPase_gene1"/>
    <property type="match status" value="1"/>
</dbReference>
<feature type="transmembrane region" description="Helical" evidence="1">
    <location>
        <begin position="53"/>
        <end position="74"/>
    </location>
</feature>
<protein>
    <submittedName>
        <fullName evidence="2">F0F1-type ATP synthase assembly protein I</fullName>
    </submittedName>
</protein>
<accession>A0A1R1EEH7</accession>
<comment type="caution">
    <text evidence="3">The sequence shown here is derived from an EMBL/GenBank/DDBJ whole genome shotgun (WGS) entry which is preliminary data.</text>
</comment>
<keyword evidence="1" id="KW-1133">Transmembrane helix</keyword>
<gene>
    <name evidence="3" type="ORF">BK138_28505</name>
    <name evidence="2" type="ORF">FHS19_005566</name>
</gene>
<name>A0A1R1EEH7_9BACL</name>
<organism evidence="3 4">
    <name type="scientific">Paenibacillus rhizosphaerae</name>
    <dbReference type="NCBI Taxonomy" id="297318"/>
    <lineage>
        <taxon>Bacteria</taxon>
        <taxon>Bacillati</taxon>
        <taxon>Bacillota</taxon>
        <taxon>Bacilli</taxon>
        <taxon>Bacillales</taxon>
        <taxon>Paenibacillaceae</taxon>
        <taxon>Paenibacillus</taxon>
    </lineage>
</organism>
<dbReference type="InterPro" id="IPR032820">
    <property type="entry name" value="ATPase_put"/>
</dbReference>
<dbReference type="AlphaFoldDB" id="A0A1R1EEH7"/>
<evidence type="ECO:0000256" key="1">
    <source>
        <dbReference type="SAM" id="Phobius"/>
    </source>
</evidence>
<evidence type="ECO:0000313" key="3">
    <source>
        <dbReference type="EMBL" id="OMF50228.1"/>
    </source>
</evidence>
<dbReference type="Proteomes" id="UP000517523">
    <property type="component" value="Unassembled WGS sequence"/>
</dbReference>
<sequence length="84" mass="8728">MNQPDKPQKSNKNAASPLKYAGLVSAIGIDLAACTLGGFYLGSWLDKIWGGPGLWIAFGVLLGLAIGGVSVFMITKAVMGESDE</sequence>
<dbReference type="Proteomes" id="UP000187172">
    <property type="component" value="Unassembled WGS sequence"/>
</dbReference>
<evidence type="ECO:0000313" key="4">
    <source>
        <dbReference type="Proteomes" id="UP000187172"/>
    </source>
</evidence>